<keyword evidence="2" id="KW-1185">Reference proteome</keyword>
<dbReference type="PANTHER" id="PTHR33463:SF209">
    <property type="entry name" value="DISEASE RESISTANCE PROTEIN RPS2-LIKE"/>
    <property type="match status" value="1"/>
</dbReference>
<evidence type="ECO:0000313" key="2">
    <source>
        <dbReference type="Proteomes" id="UP001497457"/>
    </source>
</evidence>
<organism evidence="1 2">
    <name type="scientific">Urochloa decumbens</name>
    <dbReference type="NCBI Taxonomy" id="240449"/>
    <lineage>
        <taxon>Eukaryota</taxon>
        <taxon>Viridiplantae</taxon>
        <taxon>Streptophyta</taxon>
        <taxon>Embryophyta</taxon>
        <taxon>Tracheophyta</taxon>
        <taxon>Spermatophyta</taxon>
        <taxon>Magnoliopsida</taxon>
        <taxon>Liliopsida</taxon>
        <taxon>Poales</taxon>
        <taxon>Poaceae</taxon>
        <taxon>PACMAD clade</taxon>
        <taxon>Panicoideae</taxon>
        <taxon>Panicodae</taxon>
        <taxon>Paniceae</taxon>
        <taxon>Melinidinae</taxon>
        <taxon>Urochloa</taxon>
    </lineage>
</organism>
<dbReference type="EMBL" id="OZ075138">
    <property type="protein sequence ID" value="CAL5010142.1"/>
    <property type="molecule type" value="Genomic_DNA"/>
</dbReference>
<reference evidence="1 2" key="2">
    <citation type="submission" date="2024-10" db="EMBL/GenBank/DDBJ databases">
        <authorList>
            <person name="Ryan C."/>
        </authorList>
    </citation>
    <scope>NUCLEOTIDE SEQUENCE [LARGE SCALE GENOMIC DNA]</scope>
</reference>
<proteinExistence type="predicted"/>
<dbReference type="InterPro" id="IPR001611">
    <property type="entry name" value="Leu-rich_rpt"/>
</dbReference>
<dbReference type="AlphaFoldDB" id="A0ABC9BX87"/>
<dbReference type="SUPFAM" id="SSF52058">
    <property type="entry name" value="L domain-like"/>
    <property type="match status" value="1"/>
</dbReference>
<reference evidence="2" key="1">
    <citation type="submission" date="2024-06" db="EMBL/GenBank/DDBJ databases">
        <authorList>
            <person name="Ryan C."/>
        </authorList>
    </citation>
    <scope>NUCLEOTIDE SEQUENCE [LARGE SCALE GENOMIC DNA]</scope>
</reference>
<dbReference type="Gene3D" id="3.80.10.10">
    <property type="entry name" value="Ribonuclease Inhibitor"/>
    <property type="match status" value="1"/>
</dbReference>
<accession>A0ABC9BX87</accession>
<dbReference type="InterPro" id="IPR050905">
    <property type="entry name" value="Plant_NBS-LRR"/>
</dbReference>
<sequence length="768" mass="87063">MAAADKIEISATDVKTAVQQIVPYLEGRPTIDGSKPKDIYFDGWFGLGASTVLRAIAEHPPPSLLERFNKIIHIDCSRWKSQRELQRAIAYELKLTQQVAADFDRQDEEDDFSGIDQGSRAEIGSIATVIFMSLVLYRCLVIFHNGSDGMVDLLSCGIPQLELVGTTKVLWTSSGKISEEQKLRSGLFLYANSDATNWNALLVEEARETVLYTRKLGLGVTTEIATDCWLYYLSLSQQGEYIIYFNWAMHASSYWVCDGIVGCGQNNDQAWELANALQKHMRIEEYSSNTVRYFSSKLDISTKHWVCHTHSYFQEVPSGTTSLFFAPPHGSGYVSLPSKRFYEADQLRVLKLCRCIFSFSSPPFHCCRNLRFLGLDKCVDEQLGEEEEQTGERAVETFKRLWVLDVRHTDWELDFPLETEEPIVATNIKEVHVNKGRIWRLNFAWRRLPNLHKLRVVEPTVSWSQEGREDEFKDMMKLDVLDLSGNNTIKVLPNLSGATNLKTLVLDRCVGLEHVGPQGLPPYLESFCFDSGPPGKGGKNKTKISRISLAGCARLADFRLHGFLPNLEELDLSRTAVKMVDLENVDTGYSLKKVFLVGCKQLRSISWPYHVSHSLRMVCIDTRPGGEVARKPWWCDSLMVCQDKGEKEYYCHVFVAVTDMRFLQSIMFLLDNVVILIDPANIWARRWAWQSFGLTIKVPKFKMNLCLSSTSKDDGRSSHKKKVGRKVAASLPLPRSLTYHDVSTEHQIITTQIDGSSSATTAPFEPHY</sequence>
<gene>
    <name evidence="1" type="ORF">URODEC1_LOCUS69858</name>
</gene>
<dbReference type="InterPro" id="IPR032675">
    <property type="entry name" value="LRR_dom_sf"/>
</dbReference>
<dbReference type="Proteomes" id="UP001497457">
    <property type="component" value="Chromosome 28b"/>
</dbReference>
<protein>
    <submittedName>
        <fullName evidence="1">Uncharacterized protein</fullName>
    </submittedName>
</protein>
<dbReference type="PROSITE" id="PS51450">
    <property type="entry name" value="LRR"/>
    <property type="match status" value="1"/>
</dbReference>
<evidence type="ECO:0000313" key="1">
    <source>
        <dbReference type="EMBL" id="CAL5010142.1"/>
    </source>
</evidence>
<dbReference type="PANTHER" id="PTHR33463">
    <property type="entry name" value="NB-ARC DOMAIN-CONTAINING PROTEIN-RELATED"/>
    <property type="match status" value="1"/>
</dbReference>
<name>A0ABC9BX87_9POAL</name>